<dbReference type="InterPro" id="IPR034279">
    <property type="entry name" value="CuRO_3_CopA"/>
</dbReference>
<feature type="domain" description="Plastocyanin-like" evidence="6">
    <location>
        <begin position="68"/>
        <end position="172"/>
    </location>
</feature>
<keyword evidence="2" id="KW-0560">Oxidoreductase</keyword>
<proteinExistence type="predicted"/>
<organism evidence="7 8">
    <name type="scientific">Acidipila rosea</name>
    <dbReference type="NCBI Taxonomy" id="768535"/>
    <lineage>
        <taxon>Bacteria</taxon>
        <taxon>Pseudomonadati</taxon>
        <taxon>Acidobacteriota</taxon>
        <taxon>Terriglobia</taxon>
        <taxon>Terriglobales</taxon>
        <taxon>Acidobacteriaceae</taxon>
        <taxon>Acidipila</taxon>
    </lineage>
</organism>
<dbReference type="InterPro" id="IPR006311">
    <property type="entry name" value="TAT_signal"/>
</dbReference>
<dbReference type="PANTHER" id="PTHR11709">
    <property type="entry name" value="MULTI-COPPER OXIDASE"/>
    <property type="match status" value="1"/>
</dbReference>
<dbReference type="RefSeq" id="WP_131996857.1">
    <property type="nucleotide sequence ID" value="NZ_SMGK01000003.1"/>
</dbReference>
<dbReference type="Proteomes" id="UP000295210">
    <property type="component" value="Unassembled WGS sequence"/>
</dbReference>
<dbReference type="NCBIfam" id="TIGR01480">
    <property type="entry name" value="copper_res_A"/>
    <property type="match status" value="1"/>
</dbReference>
<dbReference type="PROSITE" id="PS51318">
    <property type="entry name" value="TAT"/>
    <property type="match status" value="1"/>
</dbReference>
<dbReference type="Gene3D" id="2.60.40.420">
    <property type="entry name" value="Cupredoxins - blue copper proteins"/>
    <property type="match status" value="3"/>
</dbReference>
<dbReference type="PROSITE" id="PS00079">
    <property type="entry name" value="MULTICOPPER_OXIDASE1"/>
    <property type="match status" value="1"/>
</dbReference>
<evidence type="ECO:0000259" key="4">
    <source>
        <dbReference type="Pfam" id="PF00394"/>
    </source>
</evidence>
<sequence>MQKDDKTESRCIQPVSRRRFVQGLAVGGAVAALDWKGLPAFGESAPHTPPLLSGKHFDLTIDSLPVNYTGRRSVATAVNGSVPGPILRWKEGDSITIAVTNRLKEPTSIHWHAIRLPADMDGVPGLSFPGIAPGETFLYKFPVVQNGTAWYHSHSRFQEQIGLVGAIIIEPRGKDPIEFDREYVVFLSDWTDTNPETLFSNLKQQSNYYNYHRLTLPNFISEAKRNGLGRTISNRFMWAKMNMSPTDILDVTGTTYTYLLNGNNPATNWTGLFKSGERVRLRFINGSSMTAFDVRIPGLPMTVVQADGNDTEPVQVDEFRIAVAETYDVIVQPQDATAYTIFAQSQDRSGYARGTLAPRMGMTAAVPAMDPVPMRPMSDMGMDMGNMKGMKMEGMSGMDMSGVDGMTKKDMPAAGNGSGMNMDHSSMEGMDMNHMDMNSNSAMQEKQSGDHAHQMMGGMEMGSRDGTTPFPQPGPNTMPIMSMSMPEMKKAEATLKPSNPVKLHTGPQVDNVAMHVTNRLNDPGIGLENNGRRVLTYADLRARYRGVDGRPPTREIELHLSGNMERFIWGFNGEKFSSAEPIEMKLGERIRIVLVNDTMMEHPIHLHGLWSELENGHGAFNPYKHTISVKPAERMSYLVSADTPGHWAFHCHLLYHMEAGMFRTVVVS</sequence>
<gene>
    <name evidence="7" type="ORF">C7378_2463</name>
</gene>
<protein>
    <submittedName>
        <fullName evidence="7">CopA family copper-resistance protein</fullName>
    </submittedName>
</protein>
<name>A0A4R1L914_9BACT</name>
<evidence type="ECO:0000256" key="1">
    <source>
        <dbReference type="ARBA" id="ARBA00022723"/>
    </source>
</evidence>
<dbReference type="Pfam" id="PF00394">
    <property type="entry name" value="Cu-oxidase"/>
    <property type="match status" value="1"/>
</dbReference>
<dbReference type="InterPro" id="IPR002355">
    <property type="entry name" value="Cu_oxidase_Cu_BS"/>
</dbReference>
<dbReference type="InterPro" id="IPR033138">
    <property type="entry name" value="Cu_oxidase_CS"/>
</dbReference>
<evidence type="ECO:0000313" key="7">
    <source>
        <dbReference type="EMBL" id="TCK72869.1"/>
    </source>
</evidence>
<dbReference type="CDD" id="cd13874">
    <property type="entry name" value="CuRO_2_CopA"/>
    <property type="match status" value="1"/>
</dbReference>
<accession>A0A4R1L914</accession>
<evidence type="ECO:0000313" key="8">
    <source>
        <dbReference type="Proteomes" id="UP000295210"/>
    </source>
</evidence>
<dbReference type="InterPro" id="IPR011706">
    <property type="entry name" value="Cu-oxidase_C"/>
</dbReference>
<dbReference type="OrthoDB" id="9757546at2"/>
<dbReference type="InterPro" id="IPR001117">
    <property type="entry name" value="Cu-oxidase_2nd"/>
</dbReference>
<dbReference type="PROSITE" id="PS00080">
    <property type="entry name" value="MULTICOPPER_OXIDASE2"/>
    <property type="match status" value="1"/>
</dbReference>
<dbReference type="InterPro" id="IPR034282">
    <property type="entry name" value="CuRO_2_CopA"/>
</dbReference>
<dbReference type="CDD" id="cd13896">
    <property type="entry name" value="CuRO_3_CopA"/>
    <property type="match status" value="1"/>
</dbReference>
<dbReference type="Pfam" id="PF07732">
    <property type="entry name" value="Cu-oxidase_3"/>
    <property type="match status" value="1"/>
</dbReference>
<dbReference type="GO" id="GO:0005507">
    <property type="term" value="F:copper ion binding"/>
    <property type="evidence" value="ECO:0007669"/>
    <property type="project" value="InterPro"/>
</dbReference>
<comment type="caution">
    <text evidence="7">The sequence shown here is derived from an EMBL/GenBank/DDBJ whole genome shotgun (WGS) entry which is preliminary data.</text>
</comment>
<dbReference type="InterPro" id="IPR008972">
    <property type="entry name" value="Cupredoxin"/>
</dbReference>
<dbReference type="InterPro" id="IPR045087">
    <property type="entry name" value="Cu-oxidase_fam"/>
</dbReference>
<reference evidence="7 8" key="1">
    <citation type="submission" date="2019-03" db="EMBL/GenBank/DDBJ databases">
        <title>Genomic Encyclopedia of Type Strains, Phase IV (KMG-IV): sequencing the most valuable type-strain genomes for metagenomic binning, comparative biology and taxonomic classification.</title>
        <authorList>
            <person name="Goeker M."/>
        </authorList>
    </citation>
    <scope>NUCLEOTIDE SEQUENCE [LARGE SCALE GENOMIC DNA]</scope>
    <source>
        <strain evidence="7 8">DSM 103428</strain>
    </source>
</reference>
<dbReference type="Pfam" id="PF07731">
    <property type="entry name" value="Cu-oxidase_2"/>
    <property type="match status" value="1"/>
</dbReference>
<evidence type="ECO:0000256" key="3">
    <source>
        <dbReference type="ARBA" id="ARBA00023008"/>
    </source>
</evidence>
<evidence type="ECO:0000259" key="6">
    <source>
        <dbReference type="Pfam" id="PF07732"/>
    </source>
</evidence>
<dbReference type="PANTHER" id="PTHR11709:SF394">
    <property type="entry name" value="FI03373P-RELATED"/>
    <property type="match status" value="1"/>
</dbReference>
<feature type="domain" description="Plastocyanin-like" evidence="4">
    <location>
        <begin position="182"/>
        <end position="352"/>
    </location>
</feature>
<dbReference type="EMBL" id="SMGK01000003">
    <property type="protein sequence ID" value="TCK72869.1"/>
    <property type="molecule type" value="Genomic_DNA"/>
</dbReference>
<keyword evidence="8" id="KW-1185">Reference proteome</keyword>
<keyword evidence="3" id="KW-0186">Copper</keyword>
<evidence type="ECO:0000259" key="5">
    <source>
        <dbReference type="Pfam" id="PF07731"/>
    </source>
</evidence>
<feature type="domain" description="Plastocyanin-like" evidence="5">
    <location>
        <begin position="550"/>
        <end position="667"/>
    </location>
</feature>
<dbReference type="AlphaFoldDB" id="A0A4R1L914"/>
<keyword evidence="1" id="KW-0479">Metal-binding</keyword>
<dbReference type="InterPro" id="IPR006376">
    <property type="entry name" value="Cu-R_CopA"/>
</dbReference>
<dbReference type="GO" id="GO:0016491">
    <property type="term" value="F:oxidoreductase activity"/>
    <property type="evidence" value="ECO:0007669"/>
    <property type="project" value="UniProtKB-KW"/>
</dbReference>
<dbReference type="GO" id="GO:0042597">
    <property type="term" value="C:periplasmic space"/>
    <property type="evidence" value="ECO:0007669"/>
    <property type="project" value="InterPro"/>
</dbReference>
<dbReference type="SUPFAM" id="SSF49503">
    <property type="entry name" value="Cupredoxins"/>
    <property type="match status" value="3"/>
</dbReference>
<evidence type="ECO:0000256" key="2">
    <source>
        <dbReference type="ARBA" id="ARBA00023002"/>
    </source>
</evidence>
<dbReference type="InterPro" id="IPR011707">
    <property type="entry name" value="Cu-oxidase-like_N"/>
</dbReference>